<gene>
    <name evidence="1" type="ORF">SB4_06400</name>
</gene>
<reference evidence="1 2" key="1">
    <citation type="journal article" date="2016" name="Front. Microbiol.">
        <title>Genomic Resource of Rice Seed Associated Bacteria.</title>
        <authorList>
            <person name="Midha S."/>
            <person name="Bansal K."/>
            <person name="Sharma S."/>
            <person name="Kumar N."/>
            <person name="Patil P.P."/>
            <person name="Chaudhry V."/>
            <person name="Patil P.B."/>
        </authorList>
    </citation>
    <scope>NUCLEOTIDE SEQUENCE [LARGE SCALE GENOMIC DNA]</scope>
    <source>
        <strain evidence="1 2">SB4</strain>
    </source>
</reference>
<sequence>MHFRRSRDVWPRGGEGFAVDASLIRADAHRQTGRPGSDGVPLDADSRAVREYLALLDDGAFNAPTPVVPKYLTPANLASRWTSARRGPPFYAYSTTYLIDLDHAVIMNLQASTAVRPR</sequence>
<dbReference type="AlphaFoldDB" id="A0A147IZI0"/>
<dbReference type="OrthoDB" id="9774608at2"/>
<evidence type="ECO:0000313" key="1">
    <source>
        <dbReference type="EMBL" id="KTW01251.1"/>
    </source>
</evidence>
<accession>A0A147IZI0</accession>
<dbReference type="EMBL" id="LDTE01000031">
    <property type="protein sequence ID" value="KTW01251.1"/>
    <property type="molecule type" value="Genomic_DNA"/>
</dbReference>
<evidence type="ECO:0000313" key="2">
    <source>
        <dbReference type="Proteomes" id="UP000074072"/>
    </source>
</evidence>
<dbReference type="Proteomes" id="UP000074072">
    <property type="component" value="Unassembled WGS sequence"/>
</dbReference>
<organism evidence="1 2">
    <name type="scientific">Sphingomonas sanguinis</name>
    <dbReference type="NCBI Taxonomy" id="33051"/>
    <lineage>
        <taxon>Bacteria</taxon>
        <taxon>Pseudomonadati</taxon>
        <taxon>Pseudomonadota</taxon>
        <taxon>Alphaproteobacteria</taxon>
        <taxon>Sphingomonadales</taxon>
        <taxon>Sphingomonadaceae</taxon>
        <taxon>Sphingomonas</taxon>
    </lineage>
</organism>
<proteinExistence type="predicted"/>
<comment type="caution">
    <text evidence="1">The sequence shown here is derived from an EMBL/GenBank/DDBJ whole genome shotgun (WGS) entry which is preliminary data.</text>
</comment>
<dbReference type="PATRIC" id="fig|33051.4.peg.1949"/>
<name>A0A147IZI0_9SPHN</name>
<protein>
    <submittedName>
        <fullName evidence="1">Uncharacterized protein</fullName>
    </submittedName>
</protein>